<dbReference type="SMART" id="SM00052">
    <property type="entry name" value="EAL"/>
    <property type="match status" value="1"/>
</dbReference>
<protein>
    <submittedName>
        <fullName evidence="2">EAL domain-containing protein</fullName>
    </submittedName>
</protein>
<evidence type="ECO:0000313" key="3">
    <source>
        <dbReference type="Proteomes" id="UP001589619"/>
    </source>
</evidence>
<dbReference type="InterPro" id="IPR001633">
    <property type="entry name" value="EAL_dom"/>
</dbReference>
<dbReference type="Pfam" id="PF00563">
    <property type="entry name" value="EAL"/>
    <property type="match status" value="1"/>
</dbReference>
<proteinExistence type="predicted"/>
<dbReference type="InterPro" id="IPR050706">
    <property type="entry name" value="Cyclic-di-GMP_PDE-like"/>
</dbReference>
<dbReference type="PANTHER" id="PTHR33121:SF76">
    <property type="entry name" value="SIGNALING PROTEIN"/>
    <property type="match status" value="1"/>
</dbReference>
<dbReference type="PANTHER" id="PTHR33121">
    <property type="entry name" value="CYCLIC DI-GMP PHOSPHODIESTERASE PDEF"/>
    <property type="match status" value="1"/>
</dbReference>
<dbReference type="InterPro" id="IPR035919">
    <property type="entry name" value="EAL_sf"/>
</dbReference>
<name>A0ABV5W4X1_9BACL</name>
<comment type="caution">
    <text evidence="2">The sequence shown here is derived from an EMBL/GenBank/DDBJ whole genome shotgun (WGS) entry which is preliminary data.</text>
</comment>
<dbReference type="Proteomes" id="UP001589619">
    <property type="component" value="Unassembled WGS sequence"/>
</dbReference>
<evidence type="ECO:0000313" key="2">
    <source>
        <dbReference type="EMBL" id="MFB9755420.1"/>
    </source>
</evidence>
<dbReference type="CDD" id="cd01948">
    <property type="entry name" value="EAL"/>
    <property type="match status" value="1"/>
</dbReference>
<feature type="domain" description="EAL" evidence="1">
    <location>
        <begin position="1"/>
        <end position="245"/>
    </location>
</feature>
<evidence type="ECO:0000259" key="1">
    <source>
        <dbReference type="PROSITE" id="PS50883"/>
    </source>
</evidence>
<dbReference type="PROSITE" id="PS50883">
    <property type="entry name" value="EAL"/>
    <property type="match status" value="1"/>
</dbReference>
<keyword evidence="3" id="KW-1185">Reference proteome</keyword>
<reference evidence="2 3" key="1">
    <citation type="submission" date="2024-09" db="EMBL/GenBank/DDBJ databases">
        <authorList>
            <person name="Sun Q."/>
            <person name="Mori K."/>
        </authorList>
    </citation>
    <scope>NUCLEOTIDE SEQUENCE [LARGE SCALE GENOMIC DNA]</scope>
    <source>
        <strain evidence="2 3">JCM 12520</strain>
    </source>
</reference>
<dbReference type="EMBL" id="JBHMAG010000018">
    <property type="protein sequence ID" value="MFB9755420.1"/>
    <property type="molecule type" value="Genomic_DNA"/>
</dbReference>
<dbReference type="Gene3D" id="3.20.20.450">
    <property type="entry name" value="EAL domain"/>
    <property type="match status" value="1"/>
</dbReference>
<dbReference type="RefSeq" id="WP_344908367.1">
    <property type="nucleotide sequence ID" value="NZ_BAAAYO010000006.1"/>
</dbReference>
<organism evidence="2 3">
    <name type="scientific">Paenibacillus hodogayensis</name>
    <dbReference type="NCBI Taxonomy" id="279208"/>
    <lineage>
        <taxon>Bacteria</taxon>
        <taxon>Bacillati</taxon>
        <taxon>Bacillota</taxon>
        <taxon>Bacilli</taxon>
        <taxon>Bacillales</taxon>
        <taxon>Paenibacillaceae</taxon>
        <taxon>Paenibacillus</taxon>
    </lineage>
</organism>
<accession>A0ABV5W4X1</accession>
<gene>
    <name evidence="2" type="ORF">ACFFNY_27910</name>
</gene>
<dbReference type="SUPFAM" id="SSF141868">
    <property type="entry name" value="EAL domain-like"/>
    <property type="match status" value="1"/>
</dbReference>
<sequence>MSDLLVKNDVPAAVLASCYPVFQPLVQLETGAPAGYEALLRSAASESPERLFRTARAGGFLYELDTGAIRQAVSCYFGEIPDPRRAPLLFMNIFPSTLLHPSFDRFMEDDLFRRHPPSGQMVLEINEAHEEEKMWDIQLLGDKIRELRRLGFLIALDDVGSGAASLRKIVEYEPDIVKLDRYFGNQLAASPGKQKLVSLFVDYCSGSSGLVLEGLEEADDLAMARLLGVPIGQGFLLGRPGSGRF</sequence>